<evidence type="ECO:0000313" key="1">
    <source>
        <dbReference type="EMBL" id="KKU89833.1"/>
    </source>
</evidence>
<comment type="caution">
    <text evidence="1">The sequence shown here is derived from an EMBL/GenBank/DDBJ whole genome shotgun (WGS) entry which is preliminary data.</text>
</comment>
<sequence>MEENIVSVALGFNIALNSRFTSLTGNRVDVIPIGPELSTPEFRPKVGKTSEYLSGGKAFDHSGQLRRRVHRHGLDEEVDMVLVCSNLDEVDLVSPGNFRTHLFELLIYLRVKPLLSPLTNTYQVVQQNRNTVTLVKIDTHPTQV</sequence>
<gene>
    <name evidence="1" type="ORF">UY20_C0004G0015</name>
</gene>
<reference evidence="1 2" key="1">
    <citation type="journal article" date="2015" name="Nature">
        <title>rRNA introns, odd ribosomes, and small enigmatic genomes across a large radiation of phyla.</title>
        <authorList>
            <person name="Brown C.T."/>
            <person name="Hug L.A."/>
            <person name="Thomas B.C."/>
            <person name="Sharon I."/>
            <person name="Castelle C.J."/>
            <person name="Singh A."/>
            <person name="Wilkins M.J."/>
            <person name="Williams K.H."/>
            <person name="Banfield J.F."/>
        </authorList>
    </citation>
    <scope>NUCLEOTIDE SEQUENCE [LARGE SCALE GENOMIC DNA]</scope>
</reference>
<dbReference type="EMBL" id="LCPC01000004">
    <property type="protein sequence ID" value="KKU89833.1"/>
    <property type="molecule type" value="Genomic_DNA"/>
</dbReference>
<dbReference type="AlphaFoldDB" id="A0A0G1WHM6"/>
<proteinExistence type="predicted"/>
<organism evidence="1 2">
    <name type="scientific">Candidatus Yanofskybacteria bacterium GW2011_GWA1_48_10</name>
    <dbReference type="NCBI Taxonomy" id="1619022"/>
    <lineage>
        <taxon>Bacteria</taxon>
        <taxon>Candidatus Yanofskyibacteriota</taxon>
    </lineage>
</organism>
<protein>
    <submittedName>
        <fullName evidence="1">Uncharacterized protein</fullName>
    </submittedName>
</protein>
<dbReference type="Proteomes" id="UP000034403">
    <property type="component" value="Unassembled WGS sequence"/>
</dbReference>
<name>A0A0G1WHM6_9BACT</name>
<accession>A0A0G1WHM6</accession>
<evidence type="ECO:0000313" key="2">
    <source>
        <dbReference type="Proteomes" id="UP000034403"/>
    </source>
</evidence>